<dbReference type="AlphaFoldDB" id="A0A8J2KD53"/>
<dbReference type="EMBL" id="CAJVCH010102577">
    <property type="protein sequence ID" value="CAG7723789.1"/>
    <property type="molecule type" value="Genomic_DNA"/>
</dbReference>
<comment type="caution">
    <text evidence="1">The sequence shown here is derived from an EMBL/GenBank/DDBJ whole genome shotgun (WGS) entry which is preliminary data.</text>
</comment>
<keyword evidence="2" id="KW-1185">Reference proteome</keyword>
<evidence type="ECO:0000313" key="2">
    <source>
        <dbReference type="Proteomes" id="UP000708208"/>
    </source>
</evidence>
<name>A0A8J2KD53_9HEXA</name>
<evidence type="ECO:0000313" key="1">
    <source>
        <dbReference type="EMBL" id="CAG7723789.1"/>
    </source>
</evidence>
<sequence>MHRKVSMVPEQHSKYD</sequence>
<accession>A0A8J2KD53</accession>
<proteinExistence type="predicted"/>
<reference evidence="1" key="1">
    <citation type="submission" date="2021-06" db="EMBL/GenBank/DDBJ databases">
        <authorList>
            <person name="Hodson N. C."/>
            <person name="Mongue J. A."/>
            <person name="Jaron S. K."/>
        </authorList>
    </citation>
    <scope>NUCLEOTIDE SEQUENCE</scope>
</reference>
<feature type="non-terminal residue" evidence="1">
    <location>
        <position position="1"/>
    </location>
</feature>
<dbReference type="Proteomes" id="UP000708208">
    <property type="component" value="Unassembled WGS sequence"/>
</dbReference>
<protein>
    <submittedName>
        <fullName evidence="1">Uncharacterized protein</fullName>
    </submittedName>
</protein>
<organism evidence="1 2">
    <name type="scientific">Allacma fusca</name>
    <dbReference type="NCBI Taxonomy" id="39272"/>
    <lineage>
        <taxon>Eukaryota</taxon>
        <taxon>Metazoa</taxon>
        <taxon>Ecdysozoa</taxon>
        <taxon>Arthropoda</taxon>
        <taxon>Hexapoda</taxon>
        <taxon>Collembola</taxon>
        <taxon>Symphypleona</taxon>
        <taxon>Sminthuridae</taxon>
        <taxon>Allacma</taxon>
    </lineage>
</organism>
<gene>
    <name evidence="1" type="ORF">AFUS01_LOCUS12853</name>
</gene>